<protein>
    <submittedName>
        <fullName evidence="4">FAD-binding protein</fullName>
    </submittedName>
</protein>
<dbReference type="Proteomes" id="UP000325563">
    <property type="component" value="Chromosome"/>
</dbReference>
<sequence length="387" mass="40796">MCGRRVVVVGAGIGGLTAAVALHRLGWEVTVHEQAARAAASTGAGIVLAPNALRAFEAIGFDVERATGSAASAAMGVRRPDGVWLNRADTAALVRRYGRPPLAVHRAALTGGLAAELPEGALRYTTAVEGIEGAEEDTARVRTGAGEVQADVVIAADGINSPLRRRFFPGHPGLHHSGETAWRTVVTIEDMPGLTTSETWGRGERFGIVPLADGRVYVYATAFVPPGSRSADGRAELARRFGRWHAPVPALLEYMEPAAMLQHDLYDLAAPLPRLHQGRIAWIGDAAHAMTPNLGQGGCQAIEDAVVLAHLLHRAGPGAVPAALAAYSTARRERTDAIRVRSRRAGQVAGLRNPLAVGVRNLAVRATPGRLALRALDDLYDGFTLPA</sequence>
<evidence type="ECO:0000256" key="2">
    <source>
        <dbReference type="ARBA" id="ARBA00023033"/>
    </source>
</evidence>
<accession>A0A5J6JDQ7</accession>
<dbReference type="SUPFAM" id="SSF51905">
    <property type="entry name" value="FAD/NAD(P)-binding domain"/>
    <property type="match status" value="1"/>
</dbReference>
<dbReference type="GeneID" id="95615580"/>
<keyword evidence="1" id="KW-0560">Oxidoreductase</keyword>
<keyword evidence="5" id="KW-1185">Reference proteome</keyword>
<evidence type="ECO:0000259" key="3">
    <source>
        <dbReference type="Pfam" id="PF01494"/>
    </source>
</evidence>
<dbReference type="PANTHER" id="PTHR13789:SF309">
    <property type="entry name" value="PUTATIVE (AFU_ORTHOLOGUE AFUA_6G14510)-RELATED"/>
    <property type="match status" value="1"/>
</dbReference>
<evidence type="ECO:0000256" key="1">
    <source>
        <dbReference type="ARBA" id="ARBA00023002"/>
    </source>
</evidence>
<dbReference type="PRINTS" id="PR00420">
    <property type="entry name" value="RNGMNOXGNASE"/>
</dbReference>
<evidence type="ECO:0000313" key="4">
    <source>
        <dbReference type="EMBL" id="QEV49437.1"/>
    </source>
</evidence>
<organism evidence="4 5">
    <name type="scientific">Streptomyces vinaceus</name>
    <dbReference type="NCBI Taxonomy" id="1960"/>
    <lineage>
        <taxon>Bacteria</taxon>
        <taxon>Bacillati</taxon>
        <taxon>Actinomycetota</taxon>
        <taxon>Actinomycetes</taxon>
        <taxon>Kitasatosporales</taxon>
        <taxon>Streptomycetaceae</taxon>
        <taxon>Streptomyces</taxon>
    </lineage>
</organism>
<dbReference type="KEGG" id="svn:CP980_34220"/>
<dbReference type="RefSeq" id="WP_150529960.1">
    <property type="nucleotide sequence ID" value="NZ_BNBW01000006.1"/>
</dbReference>
<dbReference type="GO" id="GO:0071949">
    <property type="term" value="F:FAD binding"/>
    <property type="evidence" value="ECO:0007669"/>
    <property type="project" value="InterPro"/>
</dbReference>
<dbReference type="Pfam" id="PF01494">
    <property type="entry name" value="FAD_binding_3"/>
    <property type="match status" value="1"/>
</dbReference>
<dbReference type="EMBL" id="CP023692">
    <property type="protein sequence ID" value="QEV49437.1"/>
    <property type="molecule type" value="Genomic_DNA"/>
</dbReference>
<dbReference type="Gene3D" id="3.50.50.60">
    <property type="entry name" value="FAD/NAD(P)-binding domain"/>
    <property type="match status" value="1"/>
</dbReference>
<dbReference type="InterPro" id="IPR036188">
    <property type="entry name" value="FAD/NAD-bd_sf"/>
</dbReference>
<dbReference type="PANTHER" id="PTHR13789">
    <property type="entry name" value="MONOOXYGENASE"/>
    <property type="match status" value="1"/>
</dbReference>
<keyword evidence="2" id="KW-0503">Monooxygenase</keyword>
<evidence type="ECO:0000313" key="5">
    <source>
        <dbReference type="Proteomes" id="UP000325563"/>
    </source>
</evidence>
<gene>
    <name evidence="4" type="ORF">CP980_34220</name>
</gene>
<dbReference type="AlphaFoldDB" id="A0A5J6JDQ7"/>
<dbReference type="GO" id="GO:0004497">
    <property type="term" value="F:monooxygenase activity"/>
    <property type="evidence" value="ECO:0007669"/>
    <property type="project" value="UniProtKB-KW"/>
</dbReference>
<dbReference type="InterPro" id="IPR050493">
    <property type="entry name" value="FAD-dep_Monooxygenase_BioMet"/>
</dbReference>
<reference evidence="4 5" key="1">
    <citation type="submission" date="2017-09" db="EMBL/GenBank/DDBJ databases">
        <authorList>
            <person name="Lee N."/>
            <person name="Cho B.-K."/>
        </authorList>
    </citation>
    <scope>NUCLEOTIDE SEQUENCE [LARGE SCALE GENOMIC DNA]</scope>
    <source>
        <strain evidence="4 5">ATCC 27476</strain>
    </source>
</reference>
<name>A0A5J6JDQ7_STRVI</name>
<feature type="domain" description="FAD-binding" evidence="3">
    <location>
        <begin position="6"/>
        <end position="338"/>
    </location>
</feature>
<dbReference type="InterPro" id="IPR002938">
    <property type="entry name" value="FAD-bd"/>
</dbReference>
<proteinExistence type="predicted"/>